<dbReference type="PANTHER" id="PTHR48020:SF12">
    <property type="entry name" value="PROTON MYO-INOSITOL COTRANSPORTER"/>
    <property type="match status" value="1"/>
</dbReference>
<protein>
    <submittedName>
        <fullName evidence="12">D-xylose transporter</fullName>
    </submittedName>
</protein>
<evidence type="ECO:0000256" key="7">
    <source>
        <dbReference type="ARBA" id="ARBA00022989"/>
    </source>
</evidence>
<evidence type="ECO:0000256" key="2">
    <source>
        <dbReference type="ARBA" id="ARBA00010992"/>
    </source>
</evidence>
<dbReference type="SUPFAM" id="SSF103473">
    <property type="entry name" value="MFS general substrate transporter"/>
    <property type="match status" value="1"/>
</dbReference>
<comment type="similarity">
    <text evidence="2 9">Belongs to the major facilitator superfamily. Sugar transporter (TC 2.A.1.1) family.</text>
</comment>
<feature type="transmembrane region" description="Helical" evidence="10">
    <location>
        <begin position="348"/>
        <end position="372"/>
    </location>
</feature>
<keyword evidence="4" id="KW-1003">Cell membrane</keyword>
<feature type="domain" description="Major facilitator superfamily (MFS) profile" evidence="11">
    <location>
        <begin position="1"/>
        <end position="438"/>
    </location>
</feature>
<feature type="transmembrane region" description="Helical" evidence="10">
    <location>
        <begin position="384"/>
        <end position="404"/>
    </location>
</feature>
<keyword evidence="5" id="KW-0762">Sugar transport</keyword>
<feature type="transmembrane region" description="Helical" evidence="10">
    <location>
        <begin position="416"/>
        <end position="434"/>
    </location>
</feature>
<comment type="subcellular location">
    <subcellularLocation>
        <location evidence="1">Cell membrane</location>
        <topology evidence="1">Multi-pass membrane protein</topology>
    </subcellularLocation>
</comment>
<dbReference type="PATRIC" id="fig|1225176.3.peg.3488"/>
<comment type="caution">
    <text evidence="12">The sequence shown here is derived from an EMBL/GenBank/DDBJ whole genome shotgun (WGS) entry which is preliminary data.</text>
</comment>
<evidence type="ECO:0000256" key="5">
    <source>
        <dbReference type="ARBA" id="ARBA00022597"/>
    </source>
</evidence>
<dbReference type="NCBIfam" id="TIGR00879">
    <property type="entry name" value="SP"/>
    <property type="match status" value="1"/>
</dbReference>
<dbReference type="PROSITE" id="PS50850">
    <property type="entry name" value="MFS"/>
    <property type="match status" value="1"/>
</dbReference>
<dbReference type="InterPro" id="IPR020846">
    <property type="entry name" value="MFS_dom"/>
</dbReference>
<feature type="transmembrane region" description="Helical" evidence="10">
    <location>
        <begin position="42"/>
        <end position="59"/>
    </location>
</feature>
<keyword evidence="6 10" id="KW-0812">Transmembrane</keyword>
<feature type="transmembrane region" description="Helical" evidence="10">
    <location>
        <begin position="290"/>
        <end position="314"/>
    </location>
</feature>
<dbReference type="EMBL" id="AMGM01000070">
    <property type="protein sequence ID" value="EKB48092.1"/>
    <property type="molecule type" value="Genomic_DNA"/>
</dbReference>
<evidence type="ECO:0000259" key="11">
    <source>
        <dbReference type="PROSITE" id="PS50850"/>
    </source>
</evidence>
<feature type="transmembrane region" description="Helical" evidence="10">
    <location>
        <begin position="66"/>
        <end position="89"/>
    </location>
</feature>
<dbReference type="InterPro" id="IPR050814">
    <property type="entry name" value="Myo-inositol_Transporter"/>
</dbReference>
<dbReference type="PANTHER" id="PTHR48020">
    <property type="entry name" value="PROTON MYO-INOSITOL COTRANSPORTER"/>
    <property type="match status" value="1"/>
</dbReference>
<keyword evidence="13" id="KW-1185">Reference proteome</keyword>
<evidence type="ECO:0000256" key="6">
    <source>
        <dbReference type="ARBA" id="ARBA00022692"/>
    </source>
</evidence>
<dbReference type="InterPro" id="IPR005828">
    <property type="entry name" value="MFS_sugar_transport-like"/>
</dbReference>
<dbReference type="AlphaFoldDB" id="K1L7J1"/>
<dbReference type="PROSITE" id="PS00216">
    <property type="entry name" value="SUGAR_TRANSPORT_1"/>
    <property type="match status" value="1"/>
</dbReference>
<dbReference type="Proteomes" id="UP000004478">
    <property type="component" value="Unassembled WGS sequence"/>
</dbReference>
<dbReference type="PRINTS" id="PR00171">
    <property type="entry name" value="SUGRTRNSPORT"/>
</dbReference>
<evidence type="ECO:0000256" key="10">
    <source>
        <dbReference type="SAM" id="Phobius"/>
    </source>
</evidence>
<evidence type="ECO:0000256" key="9">
    <source>
        <dbReference type="RuleBase" id="RU003346"/>
    </source>
</evidence>
<feature type="transmembrane region" description="Helical" evidence="10">
    <location>
        <begin position="125"/>
        <end position="146"/>
    </location>
</feature>
<sequence length="452" mass="50697">MTAALGGFLFGYDWVVIGGAKPFYEPFFNITNPSEQGWGTSSALIGCMIGATICIFLSDRLGRKKLLTFSGFLFSLSAIGTAMADTFWWFNFYRIVGGLAMGIALNLSPLYIAELAPPEKRGMFVTINQLMVMIGVLLAQIVNWQISLIDKSLPDNATFEVLAASWSGKFAWRYMFAAEFVPAFLFFILMFFVPESARWLVKNNEVDKAKQVLKKIGGDFYAEISINEIKETISKENLAKVNFKELLNKNVLHFLFIGIFLAFLQQWSGVNVIIYYAADIFQAAGYTLKQMMLNIVVIGSVMVLSVFITILTVDKFGRKRLLLLGTSSMAILYIFIGLTFYFEQGGFVIVLLVLANVMFYSFTLAPLLWVVLSEIFPTKIRGAAMSIAALAHWIGNFTLTFSFPVIKESLGWANNFWLYGLICVVGFIVLKLVLPETKGKSLEQIEKQFSRK</sequence>
<dbReference type="InterPro" id="IPR003663">
    <property type="entry name" value="Sugar/inositol_transpt"/>
</dbReference>
<keyword evidence="3 9" id="KW-0813">Transport</keyword>
<dbReference type="FunFam" id="1.20.1250.20:FF:000122">
    <property type="entry name" value="D-xylose transporter XylE"/>
    <property type="match status" value="1"/>
</dbReference>
<feature type="transmembrane region" description="Helical" evidence="10">
    <location>
        <begin position="254"/>
        <end position="278"/>
    </location>
</feature>
<keyword evidence="7 10" id="KW-1133">Transmembrane helix</keyword>
<dbReference type="PROSITE" id="PS00217">
    <property type="entry name" value="SUGAR_TRANSPORT_2"/>
    <property type="match status" value="1"/>
</dbReference>
<dbReference type="GO" id="GO:0022857">
    <property type="term" value="F:transmembrane transporter activity"/>
    <property type="evidence" value="ECO:0007669"/>
    <property type="project" value="InterPro"/>
</dbReference>
<reference evidence="12 13" key="1">
    <citation type="journal article" date="2012" name="J. Bacteriol.">
        <title>Draft Genome Sequence of Cecembia lonarensis Strain LW9T, Isolated from Lonar Lake, a Haloalkaline Lake in India.</title>
        <authorList>
            <person name="Shivaji S."/>
            <person name="Ara S."/>
            <person name="Singh A."/>
            <person name="Pinnaka A.K."/>
        </authorList>
    </citation>
    <scope>NUCLEOTIDE SEQUENCE [LARGE SCALE GENOMIC DNA]</scope>
    <source>
        <strain evidence="12 13">LW9</strain>
    </source>
</reference>
<evidence type="ECO:0000256" key="1">
    <source>
        <dbReference type="ARBA" id="ARBA00004651"/>
    </source>
</evidence>
<feature type="transmembrane region" description="Helical" evidence="10">
    <location>
        <begin position="95"/>
        <end position="113"/>
    </location>
</feature>
<feature type="transmembrane region" description="Helical" evidence="10">
    <location>
        <begin position="171"/>
        <end position="193"/>
    </location>
</feature>
<dbReference type="GO" id="GO:0005886">
    <property type="term" value="C:plasma membrane"/>
    <property type="evidence" value="ECO:0007669"/>
    <property type="project" value="UniProtKB-SubCell"/>
</dbReference>
<dbReference type="InterPro" id="IPR005829">
    <property type="entry name" value="Sugar_transporter_CS"/>
</dbReference>
<evidence type="ECO:0000256" key="4">
    <source>
        <dbReference type="ARBA" id="ARBA00022475"/>
    </source>
</evidence>
<proteinExistence type="inferred from homology"/>
<dbReference type="Pfam" id="PF00083">
    <property type="entry name" value="Sugar_tr"/>
    <property type="match status" value="1"/>
</dbReference>
<organism evidence="12 13">
    <name type="scientific">Cecembia lonarensis (strain CCUG 58316 / KCTC 22772 / LW9)</name>
    <dbReference type="NCBI Taxonomy" id="1225176"/>
    <lineage>
        <taxon>Bacteria</taxon>
        <taxon>Pseudomonadati</taxon>
        <taxon>Bacteroidota</taxon>
        <taxon>Cytophagia</taxon>
        <taxon>Cytophagales</taxon>
        <taxon>Cyclobacteriaceae</taxon>
        <taxon>Cecembia</taxon>
    </lineage>
</organism>
<keyword evidence="8 10" id="KW-0472">Membrane</keyword>
<evidence type="ECO:0000313" key="13">
    <source>
        <dbReference type="Proteomes" id="UP000004478"/>
    </source>
</evidence>
<evidence type="ECO:0000256" key="8">
    <source>
        <dbReference type="ARBA" id="ARBA00023136"/>
    </source>
</evidence>
<accession>K1L7J1</accession>
<name>K1L7J1_CECL9</name>
<dbReference type="Gene3D" id="1.20.1250.20">
    <property type="entry name" value="MFS general substrate transporter like domains"/>
    <property type="match status" value="2"/>
</dbReference>
<evidence type="ECO:0000313" key="12">
    <source>
        <dbReference type="EMBL" id="EKB48092.1"/>
    </source>
</evidence>
<dbReference type="InterPro" id="IPR036259">
    <property type="entry name" value="MFS_trans_sf"/>
</dbReference>
<feature type="transmembrane region" description="Helical" evidence="10">
    <location>
        <begin position="321"/>
        <end position="342"/>
    </location>
</feature>
<gene>
    <name evidence="12" type="primary">xylE_2</name>
    <name evidence="12" type="ORF">B879_03289</name>
</gene>
<evidence type="ECO:0000256" key="3">
    <source>
        <dbReference type="ARBA" id="ARBA00022448"/>
    </source>
</evidence>